<dbReference type="Proteomes" id="UP000255234">
    <property type="component" value="Unassembled WGS sequence"/>
</dbReference>
<dbReference type="EMBL" id="UGPP01000001">
    <property type="protein sequence ID" value="STY71951.1"/>
    <property type="molecule type" value="Genomic_DNA"/>
</dbReference>
<keyword evidence="1" id="KW-1003">Cell membrane</keyword>
<dbReference type="PANTHER" id="PTHR43649:SF33">
    <property type="entry name" value="POLYGALACTURONAN_RHAMNOGALACTURONAN-BINDING PROTEIN YTCQ"/>
    <property type="match status" value="1"/>
</dbReference>
<dbReference type="Pfam" id="PF01547">
    <property type="entry name" value="SBP_bac_1"/>
    <property type="match status" value="1"/>
</dbReference>
<evidence type="ECO:0000256" key="4">
    <source>
        <dbReference type="ARBA" id="ARBA00023139"/>
    </source>
</evidence>
<evidence type="ECO:0000313" key="7">
    <source>
        <dbReference type="Proteomes" id="UP000255234"/>
    </source>
</evidence>
<reference evidence="6 7" key="1">
    <citation type="submission" date="2018-06" db="EMBL/GenBank/DDBJ databases">
        <authorList>
            <consortium name="Pathogen Informatics"/>
            <person name="Doyle S."/>
        </authorList>
    </citation>
    <scope>NUCLEOTIDE SEQUENCE [LARGE SCALE GENOMIC DNA]</scope>
    <source>
        <strain evidence="6 7">NCTC10571</strain>
    </source>
</reference>
<protein>
    <submittedName>
        <fullName evidence="6">Cyclodextrin-binding protein</fullName>
    </submittedName>
</protein>
<proteinExistence type="predicted"/>
<dbReference type="PANTHER" id="PTHR43649">
    <property type="entry name" value="ARABINOSE-BINDING PROTEIN-RELATED"/>
    <property type="match status" value="1"/>
</dbReference>
<organism evidence="6 7">
    <name type="scientific">Megamonas hypermegale</name>
    <dbReference type="NCBI Taxonomy" id="158847"/>
    <lineage>
        <taxon>Bacteria</taxon>
        <taxon>Bacillati</taxon>
        <taxon>Bacillota</taxon>
        <taxon>Negativicutes</taxon>
        <taxon>Selenomonadales</taxon>
        <taxon>Selenomonadaceae</taxon>
        <taxon>Megamonas</taxon>
    </lineage>
</organism>
<evidence type="ECO:0000256" key="5">
    <source>
        <dbReference type="ARBA" id="ARBA00023288"/>
    </source>
</evidence>
<accession>A0A378NUC4</accession>
<dbReference type="InterPro" id="IPR006059">
    <property type="entry name" value="SBP"/>
</dbReference>
<dbReference type="CDD" id="cd13585">
    <property type="entry name" value="PBP2_TMBP_like"/>
    <property type="match status" value="1"/>
</dbReference>
<dbReference type="InterPro" id="IPR050490">
    <property type="entry name" value="Bact_solute-bd_prot1"/>
</dbReference>
<dbReference type="Gene3D" id="3.40.190.10">
    <property type="entry name" value="Periplasmic binding protein-like II"/>
    <property type="match status" value="1"/>
</dbReference>
<evidence type="ECO:0000256" key="1">
    <source>
        <dbReference type="ARBA" id="ARBA00022475"/>
    </source>
</evidence>
<keyword evidence="4" id="KW-0564">Palmitate</keyword>
<dbReference type="SUPFAM" id="SSF53850">
    <property type="entry name" value="Periplasmic binding protein-like II"/>
    <property type="match status" value="1"/>
</dbReference>
<evidence type="ECO:0000256" key="2">
    <source>
        <dbReference type="ARBA" id="ARBA00022729"/>
    </source>
</evidence>
<dbReference type="AlphaFoldDB" id="A0A378NUC4"/>
<name>A0A378NUC4_9FIRM</name>
<evidence type="ECO:0000256" key="3">
    <source>
        <dbReference type="ARBA" id="ARBA00023136"/>
    </source>
</evidence>
<sequence>MIKKVIISFIAIVFTYVAVTNLYTNKVVIHLGIFVGNWEVPNGNDYKIIDDAIARFEKLHPNVEIEYESGILKSDYSLWLANKIVNGEEPDVFMIVDEDFNTLSSLGVLKDLTEEIENDKKFNKDDYYESTLKAGQYEHKQYALPYESNPMLMFVNKTLLEKENILIPENDWTLDDFYNICQQVTKDTNGDGAIDQYGCYNFSWLNSMYSHGIRLFDEDGKECFIDQDEAKEAVIFVEKLNKLNQEHIITKEEFNTGKVAFAPMSFAQYRTYKPYPWRVKKFSDFEWDCIKMPLISSNDKGSEISSLLMGISSRSKNADIAWEFLKMLTYEKETQKDLYKYSQGISSLKSINKSEDIVCLLGKDNKENQINVNLLDEVMNKTLEHSRFKKYNQALNLIDIKINDMIRNKSDIDIGLLELQKDINKYLNE</sequence>
<evidence type="ECO:0000313" key="6">
    <source>
        <dbReference type="EMBL" id="STY71951.1"/>
    </source>
</evidence>
<keyword evidence="2" id="KW-0732">Signal</keyword>
<keyword evidence="3" id="KW-0472">Membrane</keyword>
<dbReference type="RefSeq" id="WP_115152083.1">
    <property type="nucleotide sequence ID" value="NZ_UGPP01000001.1"/>
</dbReference>
<gene>
    <name evidence="6" type="primary">cycB</name>
    <name evidence="6" type="ORF">NCTC10571_02139</name>
</gene>
<keyword evidence="5" id="KW-0449">Lipoprotein</keyword>